<evidence type="ECO:0000256" key="1">
    <source>
        <dbReference type="SAM" id="Phobius"/>
    </source>
</evidence>
<accession>A0A1M5UHU2</accession>
<feature type="transmembrane region" description="Helical" evidence="1">
    <location>
        <begin position="75"/>
        <end position="96"/>
    </location>
</feature>
<organism evidence="2 3">
    <name type="scientific">Leeuwenhoekiella palythoae</name>
    <dbReference type="NCBI Taxonomy" id="573501"/>
    <lineage>
        <taxon>Bacteria</taxon>
        <taxon>Pseudomonadati</taxon>
        <taxon>Bacteroidota</taxon>
        <taxon>Flavobacteriia</taxon>
        <taxon>Flavobacteriales</taxon>
        <taxon>Flavobacteriaceae</taxon>
        <taxon>Leeuwenhoekiella</taxon>
    </lineage>
</organism>
<protein>
    <recommendedName>
        <fullName evidence="4">DUF4199 domain-containing protein</fullName>
    </recommendedName>
</protein>
<keyword evidence="1" id="KW-0812">Transmembrane</keyword>
<gene>
    <name evidence="2" type="ORF">SAMN04487999_0682</name>
</gene>
<feature type="transmembrane region" description="Helical" evidence="1">
    <location>
        <begin position="138"/>
        <end position="161"/>
    </location>
</feature>
<sequence>MVASNRMKNFRLELKWAVIYTLTLLLWMVFERLMGWHDEHIDMHHIYTMLFYIPAIILYYFALSDKRNNFYGGIISFKQAFLSGLILSVFIALLAAPAQYITSTYITPQYFDNVIAYAVESGKIAPEEAASFFNLKSYMIQSVAGSLAFGLVLSALVAFFVKRK</sequence>
<evidence type="ECO:0000313" key="3">
    <source>
        <dbReference type="Proteomes" id="UP000184240"/>
    </source>
</evidence>
<dbReference type="EMBL" id="FQXT01000001">
    <property type="protein sequence ID" value="SHH62501.1"/>
    <property type="molecule type" value="Genomic_DNA"/>
</dbReference>
<dbReference type="AlphaFoldDB" id="A0A1M5UHU2"/>
<dbReference type="STRING" id="573501.SAMN04487999_0682"/>
<feature type="transmembrane region" description="Helical" evidence="1">
    <location>
        <begin position="12"/>
        <end position="30"/>
    </location>
</feature>
<feature type="transmembrane region" description="Helical" evidence="1">
    <location>
        <begin position="45"/>
        <end position="63"/>
    </location>
</feature>
<dbReference type="Pfam" id="PF13858">
    <property type="entry name" value="DUF4199"/>
    <property type="match status" value="1"/>
</dbReference>
<keyword evidence="1" id="KW-0472">Membrane</keyword>
<evidence type="ECO:0000313" key="2">
    <source>
        <dbReference type="EMBL" id="SHH62501.1"/>
    </source>
</evidence>
<keyword evidence="1" id="KW-1133">Transmembrane helix</keyword>
<reference evidence="3" key="1">
    <citation type="submission" date="2016-11" db="EMBL/GenBank/DDBJ databases">
        <authorList>
            <person name="Varghese N."/>
            <person name="Submissions S."/>
        </authorList>
    </citation>
    <scope>NUCLEOTIDE SEQUENCE [LARGE SCALE GENOMIC DNA]</scope>
    <source>
        <strain evidence="3">DSM 19859</strain>
    </source>
</reference>
<dbReference type="InterPro" id="IPR025250">
    <property type="entry name" value="DUF4199"/>
</dbReference>
<proteinExistence type="predicted"/>
<dbReference type="Proteomes" id="UP000184240">
    <property type="component" value="Unassembled WGS sequence"/>
</dbReference>
<name>A0A1M5UHU2_9FLAO</name>
<evidence type="ECO:0008006" key="4">
    <source>
        <dbReference type="Google" id="ProtNLM"/>
    </source>
</evidence>